<dbReference type="Proteomes" id="UP000069935">
    <property type="component" value="Chromosome 2"/>
</dbReference>
<dbReference type="PANTHER" id="PTHR35936:SF25">
    <property type="entry name" value="ABC TRANSPORTER SUBSTRATE-BINDING PROTEIN"/>
    <property type="match status" value="1"/>
</dbReference>
<evidence type="ECO:0000313" key="2">
    <source>
        <dbReference type="Proteomes" id="UP000069935"/>
    </source>
</evidence>
<gene>
    <name evidence="1" type="ORF">AL072_19100</name>
</gene>
<organism evidence="1 2">
    <name type="scientific">Azospirillum thiophilum</name>
    <dbReference type="NCBI Taxonomy" id="528244"/>
    <lineage>
        <taxon>Bacteria</taxon>
        <taxon>Pseudomonadati</taxon>
        <taxon>Pseudomonadota</taxon>
        <taxon>Alphaproteobacteria</taxon>
        <taxon>Rhodospirillales</taxon>
        <taxon>Azospirillaceae</taxon>
        <taxon>Azospirillum</taxon>
    </lineage>
</organism>
<keyword evidence="2" id="KW-1185">Reference proteome</keyword>
<dbReference type="Gene3D" id="3.40.190.10">
    <property type="entry name" value="Periplasmic binding protein-like II"/>
    <property type="match status" value="2"/>
</dbReference>
<dbReference type="KEGG" id="ati:AL072_19100"/>
<evidence type="ECO:0000313" key="1">
    <source>
        <dbReference type="EMBL" id="ALG73029.1"/>
    </source>
</evidence>
<dbReference type="AlphaFoldDB" id="A0AAC9EXY3"/>
<sequence>MLLAGTVPSPSFAQDKVVRLTSLDWPPFSGDALKDKGAAVAVVRAAFAAVGYELRVGFYPWNRTVALAKEGGDVQGYFPEYAGAEVENDFILSVPLGTSPLGFAERSQAPVTWNSLDDLATKRIGIVDGYVNTAELDARIADGRLRADKANSDATNLKKLAAGRIDLAVIDLAVMNDLLRTNPDLTGLASGLRFNAKPLEDKTLHIAFHKGEDGKALARLFAEGLAKIDAKAILSQALGS</sequence>
<protein>
    <submittedName>
        <fullName evidence="1">ABC transporter</fullName>
    </submittedName>
</protein>
<reference evidence="2" key="1">
    <citation type="submission" date="2015-08" db="EMBL/GenBank/DDBJ databases">
        <title>Complete Genome Sequence of Azospirillum thiophilum BV-S.</title>
        <authorList>
            <person name="Fomenkov A."/>
            <person name="Vincze T."/>
            <person name="Grabovich M."/>
            <person name="Dubinina G."/>
            <person name="Orlova M."/>
            <person name="Belousova E."/>
            <person name="Roberts R.J."/>
        </authorList>
    </citation>
    <scope>NUCLEOTIDE SEQUENCE [LARGE SCALE GENOMIC DNA]</scope>
    <source>
        <strain evidence="2">BV-S</strain>
    </source>
</reference>
<dbReference type="PANTHER" id="PTHR35936">
    <property type="entry name" value="MEMBRANE-BOUND LYTIC MUREIN TRANSGLYCOSYLASE F"/>
    <property type="match status" value="1"/>
</dbReference>
<name>A0AAC9EXY3_9PROT</name>
<accession>A0AAC9EXY3</accession>
<dbReference type="SUPFAM" id="SSF53850">
    <property type="entry name" value="Periplasmic binding protein-like II"/>
    <property type="match status" value="1"/>
</dbReference>
<dbReference type="EMBL" id="CP012402">
    <property type="protein sequence ID" value="ALG73029.1"/>
    <property type="molecule type" value="Genomic_DNA"/>
</dbReference>
<reference evidence="1 2" key="2">
    <citation type="journal article" date="2016" name="Genome Announc.">
        <title>Complete Genome Sequence of a Strain of Azospirillum thiophilum Isolated from a Sulfide Spring.</title>
        <authorList>
            <person name="Fomenkov A."/>
            <person name="Vincze T."/>
            <person name="Grabovich M."/>
            <person name="Anton B.P."/>
            <person name="Dubinina G."/>
            <person name="Orlova M."/>
            <person name="Belousova E."/>
            <person name="Roberts R.J."/>
        </authorList>
    </citation>
    <scope>NUCLEOTIDE SEQUENCE [LARGE SCALE GENOMIC DNA]</scope>
    <source>
        <strain evidence="1 2">BV-S</strain>
    </source>
</reference>
<proteinExistence type="predicted"/>